<evidence type="ECO:0000256" key="3">
    <source>
        <dbReference type="ARBA" id="ARBA00007164"/>
    </source>
</evidence>
<comment type="caution">
    <text evidence="18">The sequence shown here is derived from an EMBL/GenBank/DDBJ whole genome shotgun (WGS) entry which is preliminary data.</text>
</comment>
<dbReference type="PANTHER" id="PTHR21581:SF33">
    <property type="entry name" value="D-ALANYL-D-ALANINE CARBOXYPEPTIDASE DACB"/>
    <property type="match status" value="1"/>
</dbReference>
<reference evidence="18" key="2">
    <citation type="submission" date="2021-04" db="EMBL/GenBank/DDBJ databases">
        <authorList>
            <person name="Gilroy R."/>
        </authorList>
    </citation>
    <scope>NUCLEOTIDE SEQUENCE</scope>
    <source>
        <strain evidence="18">ChiGjej6B6-1540</strain>
    </source>
</reference>
<keyword evidence="7 16" id="KW-0732">Signal</keyword>
<evidence type="ECO:0000256" key="5">
    <source>
        <dbReference type="ARBA" id="ARBA00022645"/>
    </source>
</evidence>
<dbReference type="Gene3D" id="2.60.410.10">
    <property type="entry name" value="D-Ala-D-Ala carboxypeptidase, C-terminal domain"/>
    <property type="match status" value="1"/>
</dbReference>
<evidence type="ECO:0000256" key="13">
    <source>
        <dbReference type="PIRSR" id="PIRSR618044-1"/>
    </source>
</evidence>
<dbReference type="Gene3D" id="3.40.710.10">
    <property type="entry name" value="DD-peptidase/beta-lactamase superfamily"/>
    <property type="match status" value="1"/>
</dbReference>
<dbReference type="SMART" id="SM00936">
    <property type="entry name" value="PBP5_C"/>
    <property type="match status" value="1"/>
</dbReference>
<proteinExistence type="inferred from homology"/>
<sequence>MKRTLTAVLVLLMCVVPTAAAQPGDSAGASIVVDAASGRVLWGHDVDEPRPIASITKLMTALVAAERGPGLSTEVTIRPEWTGIEGSSMYLRAGEKLTIEELLYGLLLVSGNDAAEALAGCCGGERETFLLWMNQQADELGMKNTQFSSPSGLEDEGNYSTAADMALLARKVLENETLRRICSTRSATVAGRTLVNHNKLLWRYDGCEGMKTGYTDQAGRTLVSCARRGDQVLVAVTLNDRDDWADHAALLDYGFSTYPACTLVEEGAVLGSAPVGGSVTPQVALCAGSSFSYPLSAEEAGEWTVKLDGPLTAPLSAGQKVGTVELTVNGAPVGSVDLVCASDVTDDRAEEQSFLGRLWDRILGR</sequence>
<keyword evidence="11" id="KW-0961">Cell wall biogenesis/degradation</keyword>
<dbReference type="Pfam" id="PF07943">
    <property type="entry name" value="PBP5_C"/>
    <property type="match status" value="1"/>
</dbReference>
<comment type="function">
    <text evidence="1">Removes C-terminal D-alanyl residues from sugar-peptide cell wall precursors.</text>
</comment>
<dbReference type="EC" id="3.4.16.4" evidence="4"/>
<evidence type="ECO:0000313" key="19">
    <source>
        <dbReference type="Proteomes" id="UP000824192"/>
    </source>
</evidence>
<dbReference type="Proteomes" id="UP000824192">
    <property type="component" value="Unassembled WGS sequence"/>
</dbReference>
<keyword evidence="10" id="KW-0573">Peptidoglycan synthesis</keyword>
<dbReference type="GO" id="GO:0009002">
    <property type="term" value="F:serine-type D-Ala-D-Ala carboxypeptidase activity"/>
    <property type="evidence" value="ECO:0007669"/>
    <property type="project" value="UniProtKB-EC"/>
</dbReference>
<feature type="active site" description="Acyl-ester intermediate" evidence="13">
    <location>
        <position position="54"/>
    </location>
</feature>
<dbReference type="GO" id="GO:0071555">
    <property type="term" value="P:cell wall organization"/>
    <property type="evidence" value="ECO:0007669"/>
    <property type="project" value="UniProtKB-KW"/>
</dbReference>
<evidence type="ECO:0000259" key="17">
    <source>
        <dbReference type="SMART" id="SM00936"/>
    </source>
</evidence>
<feature type="active site" description="Proton acceptor" evidence="13">
    <location>
        <position position="57"/>
    </location>
</feature>
<feature type="signal peptide" evidence="16">
    <location>
        <begin position="1"/>
        <end position="21"/>
    </location>
</feature>
<feature type="active site" evidence="13">
    <location>
        <position position="110"/>
    </location>
</feature>
<reference evidence="18" key="1">
    <citation type="journal article" date="2021" name="PeerJ">
        <title>Extensive microbial diversity within the chicken gut microbiome revealed by metagenomics and culture.</title>
        <authorList>
            <person name="Gilroy R."/>
            <person name="Ravi A."/>
            <person name="Getino M."/>
            <person name="Pursley I."/>
            <person name="Horton D.L."/>
            <person name="Alikhan N.F."/>
            <person name="Baker D."/>
            <person name="Gharbi K."/>
            <person name="Hall N."/>
            <person name="Watson M."/>
            <person name="Adriaenssens E.M."/>
            <person name="Foster-Nyarko E."/>
            <person name="Jarju S."/>
            <person name="Secka A."/>
            <person name="Antonio M."/>
            <person name="Oren A."/>
            <person name="Chaudhuri R.R."/>
            <person name="La Ragione R."/>
            <person name="Hildebrand F."/>
            <person name="Pallen M.J."/>
        </authorList>
    </citation>
    <scope>NUCLEOTIDE SEQUENCE</scope>
    <source>
        <strain evidence="18">ChiGjej6B6-1540</strain>
    </source>
</reference>
<dbReference type="SUPFAM" id="SSF56601">
    <property type="entry name" value="beta-lactamase/transpeptidase-like"/>
    <property type="match status" value="1"/>
</dbReference>
<evidence type="ECO:0000256" key="2">
    <source>
        <dbReference type="ARBA" id="ARBA00004752"/>
    </source>
</evidence>
<organism evidence="18 19">
    <name type="scientific">Candidatus Flavonifractor merdipullorum</name>
    <dbReference type="NCBI Taxonomy" id="2838590"/>
    <lineage>
        <taxon>Bacteria</taxon>
        <taxon>Bacillati</taxon>
        <taxon>Bacillota</taxon>
        <taxon>Clostridia</taxon>
        <taxon>Eubacteriales</taxon>
        <taxon>Oscillospiraceae</taxon>
        <taxon>Flavonifractor</taxon>
    </lineage>
</organism>
<dbReference type="InterPro" id="IPR018044">
    <property type="entry name" value="Peptidase_S11"/>
</dbReference>
<evidence type="ECO:0000256" key="15">
    <source>
        <dbReference type="RuleBase" id="RU004016"/>
    </source>
</evidence>
<dbReference type="InterPro" id="IPR001967">
    <property type="entry name" value="Peptidase_S11_N"/>
</dbReference>
<dbReference type="GO" id="GO:0008360">
    <property type="term" value="P:regulation of cell shape"/>
    <property type="evidence" value="ECO:0007669"/>
    <property type="project" value="UniProtKB-KW"/>
</dbReference>
<dbReference type="PRINTS" id="PR00725">
    <property type="entry name" value="DADACBPTASE1"/>
</dbReference>
<dbReference type="InterPro" id="IPR015956">
    <property type="entry name" value="Peniciliin-bd_prot_C_sf"/>
</dbReference>
<evidence type="ECO:0000256" key="11">
    <source>
        <dbReference type="ARBA" id="ARBA00023316"/>
    </source>
</evidence>
<evidence type="ECO:0000256" key="14">
    <source>
        <dbReference type="PIRSR" id="PIRSR618044-2"/>
    </source>
</evidence>
<name>A0A9D1RWW7_9FIRM</name>
<comment type="similarity">
    <text evidence="3 15">Belongs to the peptidase S11 family.</text>
</comment>
<evidence type="ECO:0000256" key="6">
    <source>
        <dbReference type="ARBA" id="ARBA00022670"/>
    </source>
</evidence>
<keyword evidence="6" id="KW-0645">Protease</keyword>
<keyword evidence="8" id="KW-0378">Hydrolase</keyword>
<comment type="catalytic activity">
    <reaction evidence="12">
        <text>Preferential cleavage: (Ac)2-L-Lys-D-Ala-|-D-Ala. Also transpeptidation of peptidyl-alanyl moieties that are N-acyl substituents of D-alanine.</text>
        <dbReference type="EC" id="3.4.16.4"/>
    </reaction>
</comment>
<gene>
    <name evidence="18" type="ORF">H9868_09550</name>
</gene>
<dbReference type="InterPro" id="IPR012338">
    <property type="entry name" value="Beta-lactam/transpept-like"/>
</dbReference>
<evidence type="ECO:0000256" key="7">
    <source>
        <dbReference type="ARBA" id="ARBA00022729"/>
    </source>
</evidence>
<dbReference type="InterPro" id="IPR037167">
    <property type="entry name" value="Peptidase_S11_C_sf"/>
</dbReference>
<comment type="pathway">
    <text evidence="2">Cell wall biogenesis; peptidoglycan biosynthesis.</text>
</comment>
<evidence type="ECO:0000256" key="1">
    <source>
        <dbReference type="ARBA" id="ARBA00003217"/>
    </source>
</evidence>
<accession>A0A9D1RWW7</accession>
<keyword evidence="5 18" id="KW-0121">Carboxypeptidase</keyword>
<dbReference type="AlphaFoldDB" id="A0A9D1RWW7"/>
<feature type="chain" id="PRO_5038920283" description="serine-type D-Ala-D-Ala carboxypeptidase" evidence="16">
    <location>
        <begin position="22"/>
        <end position="365"/>
    </location>
</feature>
<evidence type="ECO:0000256" key="9">
    <source>
        <dbReference type="ARBA" id="ARBA00022960"/>
    </source>
</evidence>
<dbReference type="SUPFAM" id="SSF69189">
    <property type="entry name" value="Penicillin-binding protein associated domain"/>
    <property type="match status" value="1"/>
</dbReference>
<dbReference type="PANTHER" id="PTHR21581">
    <property type="entry name" value="D-ALANYL-D-ALANINE CARBOXYPEPTIDASE"/>
    <property type="match status" value="1"/>
</dbReference>
<evidence type="ECO:0000256" key="8">
    <source>
        <dbReference type="ARBA" id="ARBA00022801"/>
    </source>
</evidence>
<dbReference type="InterPro" id="IPR012907">
    <property type="entry name" value="Peptidase_S11_C"/>
</dbReference>
<evidence type="ECO:0000256" key="16">
    <source>
        <dbReference type="SAM" id="SignalP"/>
    </source>
</evidence>
<dbReference type="Pfam" id="PF00768">
    <property type="entry name" value="Peptidase_S11"/>
    <property type="match status" value="1"/>
</dbReference>
<evidence type="ECO:0000256" key="4">
    <source>
        <dbReference type="ARBA" id="ARBA00012448"/>
    </source>
</evidence>
<dbReference type="GO" id="GO:0006508">
    <property type="term" value="P:proteolysis"/>
    <property type="evidence" value="ECO:0007669"/>
    <property type="project" value="UniProtKB-KW"/>
</dbReference>
<feature type="domain" description="Peptidase S11 D-Ala-D-Ala carboxypeptidase A C-terminal" evidence="17">
    <location>
        <begin position="255"/>
        <end position="346"/>
    </location>
</feature>
<dbReference type="EMBL" id="DXGA01000207">
    <property type="protein sequence ID" value="HIW94763.1"/>
    <property type="molecule type" value="Genomic_DNA"/>
</dbReference>
<keyword evidence="9" id="KW-0133">Cell shape</keyword>
<protein>
    <recommendedName>
        <fullName evidence="4">serine-type D-Ala-D-Ala carboxypeptidase</fullName>
        <ecNumber evidence="4">3.4.16.4</ecNumber>
    </recommendedName>
</protein>
<evidence type="ECO:0000313" key="18">
    <source>
        <dbReference type="EMBL" id="HIW94763.1"/>
    </source>
</evidence>
<feature type="binding site" evidence="14">
    <location>
        <position position="211"/>
    </location>
    <ligand>
        <name>substrate</name>
    </ligand>
</feature>
<dbReference type="GO" id="GO:0009252">
    <property type="term" value="P:peptidoglycan biosynthetic process"/>
    <property type="evidence" value="ECO:0007669"/>
    <property type="project" value="UniProtKB-KW"/>
</dbReference>
<evidence type="ECO:0000256" key="10">
    <source>
        <dbReference type="ARBA" id="ARBA00022984"/>
    </source>
</evidence>
<evidence type="ECO:0000256" key="12">
    <source>
        <dbReference type="ARBA" id="ARBA00034000"/>
    </source>
</evidence>